<evidence type="ECO:0000313" key="7">
    <source>
        <dbReference type="EMBL" id="GFO17749.1"/>
    </source>
</evidence>
<dbReference type="Proteomes" id="UP000735302">
    <property type="component" value="Unassembled WGS sequence"/>
</dbReference>
<dbReference type="GO" id="GO:0016567">
    <property type="term" value="P:protein ubiquitination"/>
    <property type="evidence" value="ECO:0007669"/>
    <property type="project" value="InterPro"/>
</dbReference>
<evidence type="ECO:0000256" key="3">
    <source>
        <dbReference type="ARBA" id="ARBA00022833"/>
    </source>
</evidence>
<feature type="compositionally biased region" description="Basic residues" evidence="5">
    <location>
        <begin position="147"/>
        <end position="157"/>
    </location>
</feature>
<feature type="region of interest" description="Disordered" evidence="5">
    <location>
        <begin position="120"/>
        <end position="348"/>
    </location>
</feature>
<sequence>MEGKEASAPFRNCNNARGGSPPHPQQRNSRAAYNNWASRRSRGAANSLSPNSPAVNLSGNHQRQRGNVRLIGAEPESPDLANSVPTEDLPQGSNELGLNRIGHLLEEIDSAIPDDSVINVINDTPQHNFPHPGPSECRTPNVQTSGHRTRARPRRRLPLNTGSSLRGGTNNGTRNSDNNYAGANQAPPNNTSPSRLNRPNAFTRIGRIAPPPLRFGPASNFGELSSDSSDDLSTSDSHFAPSRPQIRPLQVNTNPFLQGLGTEDNPFELSPDSPEISPSLFGPDGGGNSNSSTSNNISGTGSSNRRRGGGRGRGSNGRNRGAHAGNDRNCSGGSPRGLGRAGASAGEPPASLVEILSPPISDEELARRLQEEEWQAASDRADDLDAALLRNLDSPLHLFGGYHRRRPRLHLPPLLGVDEGNSGGASADSVGGAEELHPFFFDGPPGGSRGRARRGQRLQRNLPNLAHPLQALFELRRDDSLLFDLVANEAMIPPDELSLFEGEEASGRLYESLIALADTIGEVSQGLPQAEINKLPTRKHKSSSASENDGASAGGATGGAPLPSDQLQCNICLCDYENGDQKRLLPCKHDFHKDCVDTWLKSKATCPVCRSDVKPKRS</sequence>
<dbReference type="SUPFAM" id="SSF57850">
    <property type="entry name" value="RING/U-box"/>
    <property type="match status" value="1"/>
</dbReference>
<dbReference type="SMART" id="SM00744">
    <property type="entry name" value="RINGv"/>
    <property type="match status" value="1"/>
</dbReference>
<evidence type="ECO:0000256" key="2">
    <source>
        <dbReference type="ARBA" id="ARBA00022771"/>
    </source>
</evidence>
<evidence type="ECO:0000259" key="6">
    <source>
        <dbReference type="PROSITE" id="PS50089"/>
    </source>
</evidence>
<dbReference type="GO" id="GO:0031624">
    <property type="term" value="F:ubiquitin conjugating enzyme binding"/>
    <property type="evidence" value="ECO:0007669"/>
    <property type="project" value="TreeGrafter"/>
</dbReference>
<feature type="compositionally biased region" description="Low complexity" evidence="5">
    <location>
        <begin position="289"/>
        <end position="303"/>
    </location>
</feature>
<dbReference type="SMART" id="SM00184">
    <property type="entry name" value="RING"/>
    <property type="match status" value="1"/>
</dbReference>
<dbReference type="PANTHER" id="PTHR46400">
    <property type="entry name" value="RING/U-BOX SUPERFAMILY PROTEIN"/>
    <property type="match status" value="1"/>
</dbReference>
<name>A0AAV4BC59_9GAST</name>
<protein>
    <submittedName>
        <fullName evidence="7">RING finger protein</fullName>
    </submittedName>
</protein>
<dbReference type="PROSITE" id="PS50089">
    <property type="entry name" value="ZF_RING_2"/>
    <property type="match status" value="1"/>
</dbReference>
<dbReference type="InterPro" id="IPR011016">
    <property type="entry name" value="Znf_RING-CH"/>
</dbReference>
<feature type="domain" description="RING-type" evidence="6">
    <location>
        <begin position="569"/>
        <end position="610"/>
    </location>
</feature>
<keyword evidence="8" id="KW-1185">Reference proteome</keyword>
<feature type="region of interest" description="Disordered" evidence="5">
    <location>
        <begin position="531"/>
        <end position="559"/>
    </location>
</feature>
<dbReference type="EMBL" id="BLXT01004871">
    <property type="protein sequence ID" value="GFO17749.1"/>
    <property type="molecule type" value="Genomic_DNA"/>
</dbReference>
<dbReference type="GO" id="GO:0004842">
    <property type="term" value="F:ubiquitin-protein transferase activity"/>
    <property type="evidence" value="ECO:0007669"/>
    <property type="project" value="InterPro"/>
</dbReference>
<feature type="compositionally biased region" description="Low complexity" evidence="5">
    <location>
        <begin position="224"/>
        <end position="237"/>
    </location>
</feature>
<dbReference type="InterPro" id="IPR013083">
    <property type="entry name" value="Znf_RING/FYVE/PHD"/>
</dbReference>
<keyword evidence="3" id="KW-0862">Zinc</keyword>
<keyword evidence="2 4" id="KW-0863">Zinc-finger</keyword>
<dbReference type="InterPro" id="IPR001841">
    <property type="entry name" value="Znf_RING"/>
</dbReference>
<evidence type="ECO:0000256" key="4">
    <source>
        <dbReference type="PROSITE-ProRule" id="PRU00175"/>
    </source>
</evidence>
<dbReference type="Pfam" id="PF13639">
    <property type="entry name" value="zf-RING_2"/>
    <property type="match status" value="1"/>
</dbReference>
<dbReference type="Gene3D" id="3.30.40.10">
    <property type="entry name" value="Zinc/RING finger domain, C3HC4 (zinc finger)"/>
    <property type="match status" value="1"/>
</dbReference>
<dbReference type="AlphaFoldDB" id="A0AAV4BC59"/>
<evidence type="ECO:0000313" key="8">
    <source>
        <dbReference type="Proteomes" id="UP000735302"/>
    </source>
</evidence>
<dbReference type="InterPro" id="IPR033276">
    <property type="entry name" value="BB"/>
</dbReference>
<feature type="region of interest" description="Disordered" evidence="5">
    <location>
        <begin position="1"/>
        <end position="95"/>
    </location>
</feature>
<comment type="caution">
    <text evidence="7">The sequence shown here is derived from an EMBL/GenBank/DDBJ whole genome shotgun (WGS) entry which is preliminary data.</text>
</comment>
<keyword evidence="1" id="KW-0479">Metal-binding</keyword>
<proteinExistence type="predicted"/>
<gene>
    <name evidence="7" type="ORF">PoB_004425400</name>
</gene>
<accession>A0AAV4BC59</accession>
<feature type="compositionally biased region" description="Polar residues" evidence="5">
    <location>
        <begin position="160"/>
        <end position="197"/>
    </location>
</feature>
<dbReference type="PANTHER" id="PTHR46400:SF5">
    <property type="entry name" value="RING-TYPE DOMAIN-CONTAINING PROTEIN"/>
    <property type="match status" value="1"/>
</dbReference>
<organism evidence="7 8">
    <name type="scientific">Plakobranchus ocellatus</name>
    <dbReference type="NCBI Taxonomy" id="259542"/>
    <lineage>
        <taxon>Eukaryota</taxon>
        <taxon>Metazoa</taxon>
        <taxon>Spiralia</taxon>
        <taxon>Lophotrochozoa</taxon>
        <taxon>Mollusca</taxon>
        <taxon>Gastropoda</taxon>
        <taxon>Heterobranchia</taxon>
        <taxon>Euthyneura</taxon>
        <taxon>Panpulmonata</taxon>
        <taxon>Sacoglossa</taxon>
        <taxon>Placobranchoidea</taxon>
        <taxon>Plakobranchidae</taxon>
        <taxon>Plakobranchus</taxon>
    </lineage>
</organism>
<dbReference type="GO" id="GO:0046621">
    <property type="term" value="P:negative regulation of organ growth"/>
    <property type="evidence" value="ECO:0007669"/>
    <property type="project" value="InterPro"/>
</dbReference>
<evidence type="ECO:0000256" key="5">
    <source>
        <dbReference type="SAM" id="MobiDB-lite"/>
    </source>
</evidence>
<dbReference type="GO" id="GO:0008270">
    <property type="term" value="F:zinc ion binding"/>
    <property type="evidence" value="ECO:0007669"/>
    <property type="project" value="UniProtKB-KW"/>
</dbReference>
<feature type="compositionally biased region" description="Polar residues" evidence="5">
    <location>
        <begin position="25"/>
        <end position="61"/>
    </location>
</feature>
<dbReference type="CDD" id="cd16472">
    <property type="entry name" value="RING-H2_RNF38-like"/>
    <property type="match status" value="1"/>
</dbReference>
<reference evidence="7 8" key="1">
    <citation type="journal article" date="2021" name="Elife">
        <title>Chloroplast acquisition without the gene transfer in kleptoplastic sea slugs, Plakobranchus ocellatus.</title>
        <authorList>
            <person name="Maeda T."/>
            <person name="Takahashi S."/>
            <person name="Yoshida T."/>
            <person name="Shimamura S."/>
            <person name="Takaki Y."/>
            <person name="Nagai Y."/>
            <person name="Toyoda A."/>
            <person name="Suzuki Y."/>
            <person name="Arimoto A."/>
            <person name="Ishii H."/>
            <person name="Satoh N."/>
            <person name="Nishiyama T."/>
            <person name="Hasebe M."/>
            <person name="Maruyama T."/>
            <person name="Minagawa J."/>
            <person name="Obokata J."/>
            <person name="Shigenobu S."/>
        </authorList>
    </citation>
    <scope>NUCLEOTIDE SEQUENCE [LARGE SCALE GENOMIC DNA]</scope>
</reference>
<evidence type="ECO:0000256" key="1">
    <source>
        <dbReference type="ARBA" id="ARBA00022723"/>
    </source>
</evidence>